<dbReference type="EMBL" id="MWZD01000013">
    <property type="protein sequence ID" value="PRI12073.1"/>
    <property type="molecule type" value="Genomic_DNA"/>
</dbReference>
<dbReference type="GO" id="GO:0045892">
    <property type="term" value="P:negative regulation of DNA-templated transcription"/>
    <property type="evidence" value="ECO:0007669"/>
    <property type="project" value="TreeGrafter"/>
</dbReference>
<evidence type="ECO:0000256" key="1">
    <source>
        <dbReference type="SAM" id="MobiDB-lite"/>
    </source>
</evidence>
<dbReference type="Pfam" id="PF01614">
    <property type="entry name" value="IclR_C"/>
    <property type="match status" value="1"/>
</dbReference>
<proteinExistence type="predicted"/>
<organism evidence="3 4">
    <name type="scientific">Leucobacter massiliensis</name>
    <dbReference type="NCBI Taxonomy" id="1686285"/>
    <lineage>
        <taxon>Bacteria</taxon>
        <taxon>Bacillati</taxon>
        <taxon>Actinomycetota</taxon>
        <taxon>Actinomycetes</taxon>
        <taxon>Micrococcales</taxon>
        <taxon>Microbacteriaceae</taxon>
        <taxon>Leucobacter</taxon>
    </lineage>
</organism>
<comment type="caution">
    <text evidence="3">The sequence shown here is derived from an EMBL/GenBank/DDBJ whole genome shotgun (WGS) entry which is preliminary data.</text>
</comment>
<keyword evidence="4" id="KW-1185">Reference proteome</keyword>
<dbReference type="PROSITE" id="PS51078">
    <property type="entry name" value="ICLR_ED"/>
    <property type="match status" value="1"/>
</dbReference>
<protein>
    <recommendedName>
        <fullName evidence="2">IclR-ED domain-containing protein</fullName>
    </recommendedName>
</protein>
<dbReference type="InterPro" id="IPR014757">
    <property type="entry name" value="Tscrpt_reg_IclR_C"/>
</dbReference>
<name>A0A2S9QR53_9MICO</name>
<dbReference type="AlphaFoldDB" id="A0A2S9QR53"/>
<dbReference type="SUPFAM" id="SSF55781">
    <property type="entry name" value="GAF domain-like"/>
    <property type="match status" value="1"/>
</dbReference>
<dbReference type="Gene3D" id="3.30.450.40">
    <property type="match status" value="1"/>
</dbReference>
<dbReference type="InterPro" id="IPR029016">
    <property type="entry name" value="GAF-like_dom_sf"/>
</dbReference>
<dbReference type="GO" id="GO:0003700">
    <property type="term" value="F:DNA-binding transcription factor activity"/>
    <property type="evidence" value="ECO:0007669"/>
    <property type="project" value="TreeGrafter"/>
</dbReference>
<reference evidence="3 4" key="1">
    <citation type="journal article" date="2017" name="New Microbes New Infect">
        <title>Genome sequence of 'Leucobacter massiliensis' sp. nov. isolated from human pharynx after travel to the 2014 Hajj.</title>
        <authorList>
            <person name="Leangapichart T."/>
            <person name="Gautret P."/>
            <person name="Nguyen T.T."/>
            <person name="Armstrong N."/>
            <person name="Rolain J.M."/>
        </authorList>
    </citation>
    <scope>NUCLEOTIDE SEQUENCE [LARGE SCALE GENOMIC DNA]</scope>
    <source>
        <strain evidence="3 4">122RC15</strain>
    </source>
</reference>
<accession>A0A2S9QR53</accession>
<evidence type="ECO:0000313" key="4">
    <source>
        <dbReference type="Proteomes" id="UP000238650"/>
    </source>
</evidence>
<feature type="domain" description="IclR-ED" evidence="2">
    <location>
        <begin position="45"/>
        <end position="225"/>
    </location>
</feature>
<sequence length="225" mass="23937">MASPPPRLRGSAPQHARAHHATACARRCGGRGAPRIRVRRHRSGDDVAEGAGPARRHRPGRSAPHPRSRSDRRGLLAQHAREGARQLLALGEGEHLGDVQALHVGSRIGVRIPAHCTSGGKAILASLGDEEVLRLYPDGLLPWPGARLRTVGELLDELAGVRERGHALNTGESERGIRAVGVAVGPPEAAAHAAITVSVPAQRFDDEMQRLLPAALARVRAELVE</sequence>
<dbReference type="GO" id="GO:0003677">
    <property type="term" value="F:DNA binding"/>
    <property type="evidence" value="ECO:0007669"/>
    <property type="project" value="TreeGrafter"/>
</dbReference>
<dbReference type="PANTHER" id="PTHR30136">
    <property type="entry name" value="HELIX-TURN-HELIX TRANSCRIPTIONAL REGULATOR, ICLR FAMILY"/>
    <property type="match status" value="1"/>
</dbReference>
<dbReference type="PANTHER" id="PTHR30136:SF35">
    <property type="entry name" value="HTH-TYPE TRANSCRIPTIONAL REGULATOR RV1719"/>
    <property type="match status" value="1"/>
</dbReference>
<dbReference type="Proteomes" id="UP000238650">
    <property type="component" value="Unassembled WGS sequence"/>
</dbReference>
<evidence type="ECO:0000259" key="2">
    <source>
        <dbReference type="PROSITE" id="PS51078"/>
    </source>
</evidence>
<feature type="compositionally biased region" description="Basic residues" evidence="1">
    <location>
        <begin position="54"/>
        <end position="67"/>
    </location>
</feature>
<evidence type="ECO:0000313" key="3">
    <source>
        <dbReference type="EMBL" id="PRI12073.1"/>
    </source>
</evidence>
<dbReference type="InterPro" id="IPR050707">
    <property type="entry name" value="HTH_MetabolicPath_Reg"/>
</dbReference>
<gene>
    <name evidence="3" type="ORF">B4915_03150</name>
</gene>
<feature type="region of interest" description="Disordered" evidence="1">
    <location>
        <begin position="1"/>
        <end position="73"/>
    </location>
</feature>